<dbReference type="EMBL" id="DQ398050">
    <property type="protein sequence ID" value="ABE67523.1"/>
    <property type="molecule type" value="Genomic_DNA"/>
</dbReference>
<organism evidence="1 2">
    <name type="scientific">Mycobacterium phage PMC</name>
    <dbReference type="NCBI Taxonomy" id="2911439"/>
    <lineage>
        <taxon>Viruses</taxon>
        <taxon>Duplodnaviria</taxon>
        <taxon>Heunggongvirae</taxon>
        <taxon>Uroviricota</taxon>
        <taxon>Caudoviricetes</taxon>
        <taxon>Gracegardnervirinae</taxon>
        <taxon>Cheoctovirus</taxon>
        <taxon>Cheoctovirus PMC</taxon>
        <taxon>Mycobacterium virus PMC</taxon>
    </lineage>
</organism>
<reference evidence="1 2" key="1">
    <citation type="journal article" date="2006" name="PLoS Genet.">
        <title>Exploring the mycobacteriophage metaproteome: phage genomics as an educational platform.</title>
        <authorList>
            <person name="Hatfull G.F."/>
            <person name="Pedulla M.L."/>
            <person name="Jacobs-Sera D."/>
            <person name="Cichon P.M."/>
            <person name="Foley A."/>
            <person name="Ford M.E."/>
            <person name="Gonda R.M."/>
            <person name="Houtz J.M."/>
            <person name="Hryckowian A.J."/>
            <person name="Kelchner V.A."/>
            <person name="Namburi S."/>
            <person name="Pajcini K.V."/>
            <person name="Popovich M.G."/>
            <person name="Schleicher D.T."/>
            <person name="Simanek B.Z."/>
            <person name="Smith A.L."/>
            <person name="Zdanowicz G.M."/>
            <person name="Kumar V."/>
            <person name="Peebles C.L."/>
            <person name="Jacobs W.R.Jr."/>
            <person name="Lawrence J.G."/>
            <person name="Hendrix R.W."/>
        </authorList>
    </citation>
    <scope>NUCLEOTIDE SEQUENCE [LARGE SCALE GENOMIC DNA]</scope>
</reference>
<proteinExistence type="predicted"/>
<dbReference type="RefSeq" id="YP_655783.1">
    <property type="nucleotide sequence ID" value="NC_008205.1"/>
</dbReference>
<dbReference type="OrthoDB" id="19168at10239"/>
<keyword evidence="2" id="KW-1185">Reference proteome</keyword>
<accession>Q19YN1</accession>
<gene>
    <name evidence="1" type="primary">22</name>
    <name evidence="1" type="ORF">PBI_PMC_22</name>
</gene>
<dbReference type="KEGG" id="vg:4157646"/>
<evidence type="ECO:0000313" key="2">
    <source>
        <dbReference type="Proteomes" id="UP000002537"/>
    </source>
</evidence>
<sequence length="52" mass="5425">MVGGWEVTAEGRPPATVLDRSSAITEMINTALAVLPGDGYSCLVPRGLRAQP</sequence>
<name>Q19YN1_9CAUD</name>
<evidence type="ECO:0000313" key="1">
    <source>
        <dbReference type="EMBL" id="ABE67523.1"/>
    </source>
</evidence>
<dbReference type="Proteomes" id="UP000002537">
    <property type="component" value="Segment"/>
</dbReference>
<protein>
    <submittedName>
        <fullName evidence="1">Uncharacterized protein</fullName>
    </submittedName>
</protein>